<dbReference type="Gene3D" id="2.70.240.20">
    <property type="entry name" value="Leukocidin/Hemolysin toxin, cytolysin domain"/>
    <property type="match status" value="1"/>
</dbReference>
<dbReference type="EMBL" id="PYLW01000008">
    <property type="protein sequence ID" value="PSV96984.1"/>
    <property type="molecule type" value="Genomic_DNA"/>
</dbReference>
<dbReference type="SMART" id="SM00458">
    <property type="entry name" value="RICIN"/>
    <property type="match status" value="1"/>
</dbReference>
<dbReference type="SUPFAM" id="SSF56959">
    <property type="entry name" value="Leukocidin-like"/>
    <property type="match status" value="1"/>
</dbReference>
<dbReference type="Gene3D" id="2.70.240.10">
    <property type="entry name" value="Leukocidin/porin MspA"/>
    <property type="match status" value="1"/>
</dbReference>
<feature type="chain" id="PRO_5015394155" evidence="2">
    <location>
        <begin position="19"/>
        <end position="465"/>
    </location>
</feature>
<feature type="signal peptide" evidence="2">
    <location>
        <begin position="1"/>
        <end position="18"/>
    </location>
</feature>
<gene>
    <name evidence="4" type="ORF">C9I88_09285</name>
</gene>
<dbReference type="GO" id="GO:0005576">
    <property type="term" value="C:extracellular region"/>
    <property type="evidence" value="ECO:0007669"/>
    <property type="project" value="InterPro"/>
</dbReference>
<sequence length="465" mass="51683">MKNKLLPLFLLLSSNAIAEKYLPIVQTGIIITKSGISCELPKNKEHTSYYDFCGGQGSLDLRFNLIQMRSVQSATSQGITENKKYVQITLDSNKSGAGIHLANNVSQGFSWFQSWAHRYEYLGGFSRSYDINITPQPYSYVPFMLKQLPDNENKNYQHQDTSGFTVGISGNIGAEVGNQGPTGSIGIEASYSYTNSRTLIYDTQDYKIVNRSSGSELDVSFVYDVNLCNSSIGGSGVYGCSWNDVLMGQSWVYDKHKISPIAYANFKPNVEVIYEAPVEENGPSVLSIAAIFYPHVVFGRIEPAALVQLANADGMEETLNAGNVNVTIDWGHPLFEAEAHVVLQSLDANNICLKSNNGMVETKVCDNNWDNIWGLDSNFRYRTRTAQNTCMSVNDDLRVSTTTCDHSLNQKWYWEGDSLFSRYQDGSDSRFVLSIPNQLGQTLHVVKDNGTGNSRIMPRLTNISL</sequence>
<evidence type="ECO:0000256" key="2">
    <source>
        <dbReference type="SAM" id="SignalP"/>
    </source>
</evidence>
<evidence type="ECO:0000313" key="5">
    <source>
        <dbReference type="Proteomes" id="UP000241954"/>
    </source>
</evidence>
<keyword evidence="1 2" id="KW-0732">Signal</keyword>
<dbReference type="AlphaFoldDB" id="A0A2T3ML13"/>
<dbReference type="InterPro" id="IPR036435">
    <property type="entry name" value="Leukocidin/porin_MspA_sf"/>
</dbReference>
<comment type="caution">
    <text evidence="4">The sequence shown here is derived from an EMBL/GenBank/DDBJ whole genome shotgun (WGS) entry which is preliminary data.</text>
</comment>
<dbReference type="InterPro" id="IPR035992">
    <property type="entry name" value="Ricin_B-like_lectins"/>
</dbReference>
<name>A0A2T3ML13_9GAMM</name>
<dbReference type="CDD" id="cd23423">
    <property type="entry name" value="beta-trefoil_Ricin_hemolysin"/>
    <property type="match status" value="1"/>
</dbReference>
<dbReference type="InterPro" id="IPR000772">
    <property type="entry name" value="Ricin_B_lectin"/>
</dbReference>
<dbReference type="PROSITE" id="PS50231">
    <property type="entry name" value="RICIN_B_LECTIN"/>
    <property type="match status" value="1"/>
</dbReference>
<dbReference type="Pfam" id="PF07968">
    <property type="entry name" value="Leukocidin"/>
    <property type="match status" value="1"/>
</dbReference>
<dbReference type="InterPro" id="IPR016183">
    <property type="entry name" value="Leukocidin/Hemolysin_toxin"/>
</dbReference>
<dbReference type="OrthoDB" id="6194540at2"/>
<reference evidence="4 5" key="1">
    <citation type="submission" date="2018-01" db="EMBL/GenBank/DDBJ databases">
        <title>Whole genome sequencing of Histamine producing bacteria.</title>
        <authorList>
            <person name="Butler K."/>
        </authorList>
    </citation>
    <scope>NUCLEOTIDE SEQUENCE [LARGE SCALE GENOMIC DNA]</scope>
    <source>
        <strain evidence="4 5">NCIMB 13481</strain>
    </source>
</reference>
<dbReference type="GO" id="GO:0051715">
    <property type="term" value="P:cytolysis in another organism"/>
    <property type="evidence" value="ECO:0007669"/>
    <property type="project" value="InterPro"/>
</dbReference>
<dbReference type="RefSeq" id="WP_107237232.1">
    <property type="nucleotide sequence ID" value="NZ_PYLU01000003.1"/>
</dbReference>
<evidence type="ECO:0000259" key="3">
    <source>
        <dbReference type="SMART" id="SM00458"/>
    </source>
</evidence>
<dbReference type="Proteomes" id="UP000241954">
    <property type="component" value="Unassembled WGS sequence"/>
</dbReference>
<proteinExistence type="predicted"/>
<evidence type="ECO:0000256" key="1">
    <source>
        <dbReference type="ARBA" id="ARBA00022729"/>
    </source>
</evidence>
<organism evidence="4 5">
    <name type="scientific">Photobacterium iliopiscarium</name>
    <dbReference type="NCBI Taxonomy" id="56192"/>
    <lineage>
        <taxon>Bacteria</taxon>
        <taxon>Pseudomonadati</taxon>
        <taxon>Pseudomonadota</taxon>
        <taxon>Gammaproteobacteria</taxon>
        <taxon>Vibrionales</taxon>
        <taxon>Vibrionaceae</taxon>
        <taxon>Photobacterium</taxon>
    </lineage>
</organism>
<dbReference type="SUPFAM" id="SSF50370">
    <property type="entry name" value="Ricin B-like lectins"/>
    <property type="match status" value="1"/>
</dbReference>
<feature type="domain" description="Ricin B lectin" evidence="3">
    <location>
        <begin position="339"/>
        <end position="459"/>
    </location>
</feature>
<protein>
    <submittedName>
        <fullName evidence="4">Cytolysin</fullName>
    </submittedName>
</protein>
<dbReference type="GeneID" id="93548626"/>
<evidence type="ECO:0000313" key="4">
    <source>
        <dbReference type="EMBL" id="PSV96984.1"/>
    </source>
</evidence>
<accession>A0A2T3ML13</accession>